<evidence type="ECO:0000259" key="6">
    <source>
        <dbReference type="Pfam" id="PF00291"/>
    </source>
</evidence>
<dbReference type="InterPro" id="IPR001926">
    <property type="entry name" value="TrpB-like_PALP"/>
</dbReference>
<evidence type="ECO:0000256" key="3">
    <source>
        <dbReference type="ARBA" id="ARBA00022898"/>
    </source>
</evidence>
<dbReference type="PANTHER" id="PTHR43780:SF2">
    <property type="entry name" value="1-AMINOCYCLOPROPANE-1-CARBOXYLATE DEAMINASE-RELATED"/>
    <property type="match status" value="1"/>
</dbReference>
<evidence type="ECO:0000256" key="1">
    <source>
        <dbReference type="ARBA" id="ARBA00001933"/>
    </source>
</evidence>
<dbReference type="Proteomes" id="UP000239068">
    <property type="component" value="Unassembled WGS sequence"/>
</dbReference>
<accession>A0A2S7WZJ3</accession>
<evidence type="ECO:0000256" key="2">
    <source>
        <dbReference type="ARBA" id="ARBA00008639"/>
    </source>
</evidence>
<gene>
    <name evidence="7" type="ORF">BTO16_09690</name>
</gene>
<comment type="caution">
    <text evidence="7">The sequence shown here is derived from an EMBL/GenBank/DDBJ whole genome shotgun (WGS) entry which is preliminary data.</text>
</comment>
<feature type="modified residue" description="N6-(pyridoxal phosphate)lysine" evidence="5">
    <location>
        <position position="42"/>
    </location>
</feature>
<dbReference type="Pfam" id="PF00291">
    <property type="entry name" value="PALP"/>
    <property type="match status" value="1"/>
</dbReference>
<keyword evidence="8" id="KW-1185">Reference proteome</keyword>
<protein>
    <submittedName>
        <fullName evidence="7">1-aminocyclopropane-1-carboxylate deaminase</fullName>
    </submittedName>
</protein>
<dbReference type="PANTHER" id="PTHR43780">
    <property type="entry name" value="1-AMINOCYCLOPROPANE-1-CARBOXYLATE DEAMINASE-RELATED"/>
    <property type="match status" value="1"/>
</dbReference>
<feature type="active site" description="Nucleophile" evidence="4">
    <location>
        <position position="69"/>
    </location>
</feature>
<sequence length="312" mass="35559">MNFDSQIETKNQQIFLPILEEKKVELFIKREDLIHPYISGNKFRKLKYNLEEAKKLKKKSLLTFGGAFSNHIVATAVAGEMAGFKTFAIIRGEELGLNLAKTLEENATLRKAHESGMKFHFVSREIYRQKSSFGFIEKMKNKWGDFYVIPEGGTNIFGVQGCKEILTIEDKYFDFICCSVGTGGTISGLINGSKKHHKILGFPALKGNFLSEEIRKYTVKKNKWSLQKDYNFGGYAKHTDELISFINTFKKDTDILLDPIYTGKMMFGVLDLIQKDFFQEDSKILAIHTGGMQGIHGVNQKLKEKNKEIILL</sequence>
<dbReference type="GO" id="GO:0019148">
    <property type="term" value="F:D-cysteine desulfhydrase activity"/>
    <property type="evidence" value="ECO:0007669"/>
    <property type="project" value="TreeGrafter"/>
</dbReference>
<comment type="similarity">
    <text evidence="2">Belongs to the ACC deaminase/D-cysteine desulfhydrase family.</text>
</comment>
<dbReference type="SUPFAM" id="SSF53686">
    <property type="entry name" value="Tryptophan synthase beta subunit-like PLP-dependent enzymes"/>
    <property type="match status" value="1"/>
</dbReference>
<proteinExistence type="inferred from homology"/>
<organism evidence="7 8">
    <name type="scientific">Polaribacter glomeratus</name>
    <dbReference type="NCBI Taxonomy" id="102"/>
    <lineage>
        <taxon>Bacteria</taxon>
        <taxon>Pseudomonadati</taxon>
        <taxon>Bacteroidota</taxon>
        <taxon>Flavobacteriia</taxon>
        <taxon>Flavobacteriales</taxon>
        <taxon>Flavobacteriaceae</taxon>
    </lineage>
</organism>
<dbReference type="InterPro" id="IPR027278">
    <property type="entry name" value="ACCD_DCysDesulf"/>
</dbReference>
<dbReference type="PIRSF" id="PIRSF006278">
    <property type="entry name" value="ACCD_DCysDesulf"/>
    <property type="match status" value="1"/>
</dbReference>
<name>A0A2S7WZJ3_9FLAO</name>
<feature type="domain" description="Tryptophan synthase beta chain-like PALP" evidence="6">
    <location>
        <begin position="16"/>
        <end position="290"/>
    </location>
</feature>
<evidence type="ECO:0000313" key="8">
    <source>
        <dbReference type="Proteomes" id="UP000239068"/>
    </source>
</evidence>
<evidence type="ECO:0000256" key="4">
    <source>
        <dbReference type="PIRSR" id="PIRSR006278-1"/>
    </source>
</evidence>
<reference evidence="7 8" key="1">
    <citation type="submission" date="2016-12" db="EMBL/GenBank/DDBJ databases">
        <title>Trade-off between light-utilization and light-protection in marine flavobacteria.</title>
        <authorList>
            <person name="Kumagai Y."/>
            <person name="Yoshizawa S."/>
            <person name="Kogure K."/>
            <person name="Iwasaki W."/>
        </authorList>
    </citation>
    <scope>NUCLEOTIDE SEQUENCE [LARGE SCALE GENOMIC DNA]</scope>
    <source>
        <strain evidence="7 8">ATCC 43844</strain>
    </source>
</reference>
<evidence type="ECO:0000256" key="5">
    <source>
        <dbReference type="PIRSR" id="PIRSR006278-2"/>
    </source>
</evidence>
<evidence type="ECO:0000313" key="7">
    <source>
        <dbReference type="EMBL" id="PQJ82831.1"/>
    </source>
</evidence>
<dbReference type="EMBL" id="MSCM01000001">
    <property type="protein sequence ID" value="PQJ82831.1"/>
    <property type="molecule type" value="Genomic_DNA"/>
</dbReference>
<dbReference type="InterPro" id="IPR036052">
    <property type="entry name" value="TrpB-like_PALP_sf"/>
</dbReference>
<dbReference type="RefSeq" id="WP_105021377.1">
    <property type="nucleotide sequence ID" value="NZ_MSCM01000001.1"/>
</dbReference>
<dbReference type="OrthoDB" id="9801249at2"/>
<dbReference type="AlphaFoldDB" id="A0A2S7WZJ3"/>
<dbReference type="Gene3D" id="3.40.50.1100">
    <property type="match status" value="2"/>
</dbReference>
<comment type="cofactor">
    <cofactor evidence="1">
        <name>pyridoxal 5'-phosphate</name>
        <dbReference type="ChEBI" id="CHEBI:597326"/>
    </cofactor>
</comment>
<keyword evidence="3 5" id="KW-0663">Pyridoxal phosphate</keyword>